<sequence length="164" mass="19371">MWWNRPYVNRRDWILENLKTLKLSAKQTVLLLMIDYMNGQNETIDLNSLNVRTGLEVSEIDMILHDLQRSKLLVVKPSKDRIVFSIDPLFEEGVRYEYMDETIYEVFESELGRLLSQPELEMLNTWLSKYTQDEILDALRSAIVVQKVSMKYINAILINKRDAQ</sequence>
<dbReference type="InterPro" id="IPR036388">
    <property type="entry name" value="WH-like_DNA-bd_sf"/>
</dbReference>
<evidence type="ECO:0000259" key="2">
    <source>
        <dbReference type="Pfam" id="PF07261"/>
    </source>
</evidence>
<dbReference type="OrthoDB" id="9770238at2"/>
<dbReference type="STRING" id="1514105.AOC36_04250"/>
<dbReference type="SUPFAM" id="SSF158499">
    <property type="entry name" value="DnaD domain-like"/>
    <property type="match status" value="1"/>
</dbReference>
<reference evidence="3 4" key="1">
    <citation type="submission" date="2015-10" db="EMBL/GenBank/DDBJ databases">
        <title>Erysipelothrix larvae sp. LV19 isolated from the larval gut of the rhinoceros beetle, Trypoxylus dichotomus.</title>
        <authorList>
            <person name="Lim S."/>
            <person name="Kim B.-C."/>
        </authorList>
    </citation>
    <scope>NUCLEOTIDE SEQUENCE [LARGE SCALE GENOMIC DNA]</scope>
    <source>
        <strain evidence="3 4">LV19</strain>
    </source>
</reference>
<dbReference type="KEGG" id="erl:AOC36_04250"/>
<evidence type="ECO:0000256" key="1">
    <source>
        <dbReference type="ARBA" id="ARBA00093462"/>
    </source>
</evidence>
<dbReference type="Proteomes" id="UP000063781">
    <property type="component" value="Chromosome"/>
</dbReference>
<accession>A0A120JU17</accession>
<evidence type="ECO:0000313" key="3">
    <source>
        <dbReference type="EMBL" id="AMC94636.1"/>
    </source>
</evidence>
<protein>
    <submittedName>
        <fullName evidence="3">DNA replication protein DnaD</fullName>
    </submittedName>
</protein>
<dbReference type="AlphaFoldDB" id="A0A120JU17"/>
<dbReference type="Pfam" id="PF07261">
    <property type="entry name" value="DnaB_2"/>
    <property type="match status" value="1"/>
</dbReference>
<dbReference type="InterPro" id="IPR034829">
    <property type="entry name" value="DnaD-like_sf"/>
</dbReference>
<dbReference type="InterPro" id="IPR006343">
    <property type="entry name" value="DnaB/C_C"/>
</dbReference>
<evidence type="ECO:0000313" key="4">
    <source>
        <dbReference type="Proteomes" id="UP000063781"/>
    </source>
</evidence>
<comment type="similarity">
    <text evidence="1">Belongs to the DnaB/DnaD family.</text>
</comment>
<dbReference type="Gene3D" id="1.10.10.630">
    <property type="entry name" value="DnaD domain-like"/>
    <property type="match status" value="1"/>
</dbReference>
<proteinExistence type="inferred from homology"/>
<name>A0A120JU17_9FIRM</name>
<dbReference type="NCBIfam" id="TIGR01446">
    <property type="entry name" value="DnaD_dom"/>
    <property type="match status" value="1"/>
</dbReference>
<dbReference type="Gene3D" id="1.10.10.10">
    <property type="entry name" value="Winged helix-like DNA-binding domain superfamily/Winged helix DNA-binding domain"/>
    <property type="match status" value="1"/>
</dbReference>
<gene>
    <name evidence="3" type="ORF">AOC36_04250</name>
</gene>
<keyword evidence="4" id="KW-1185">Reference proteome</keyword>
<dbReference type="EMBL" id="CP013213">
    <property type="protein sequence ID" value="AMC94636.1"/>
    <property type="molecule type" value="Genomic_DNA"/>
</dbReference>
<organism evidence="3 4">
    <name type="scientific">Erysipelothrix larvae</name>
    <dbReference type="NCBI Taxonomy" id="1514105"/>
    <lineage>
        <taxon>Bacteria</taxon>
        <taxon>Bacillati</taxon>
        <taxon>Bacillota</taxon>
        <taxon>Erysipelotrichia</taxon>
        <taxon>Erysipelotrichales</taxon>
        <taxon>Erysipelotrichaceae</taxon>
        <taxon>Erysipelothrix</taxon>
    </lineage>
</organism>
<dbReference type="RefSeq" id="WP_067634568.1">
    <property type="nucleotide sequence ID" value="NZ_CP013213.1"/>
</dbReference>
<feature type="domain" description="DnaB/C C-terminal" evidence="2">
    <location>
        <begin position="104"/>
        <end position="159"/>
    </location>
</feature>